<feature type="region of interest" description="Disordered" evidence="1">
    <location>
        <begin position="142"/>
        <end position="173"/>
    </location>
</feature>
<dbReference type="AlphaFoldDB" id="A0A4V1IR41"/>
<feature type="compositionally biased region" description="Basic and acidic residues" evidence="1">
    <location>
        <begin position="344"/>
        <end position="353"/>
    </location>
</feature>
<feature type="region of interest" description="Disordered" evidence="1">
    <location>
        <begin position="337"/>
        <end position="396"/>
    </location>
</feature>
<dbReference type="EMBL" id="KZ996513">
    <property type="protein sequence ID" value="RKO88737.1"/>
    <property type="molecule type" value="Genomic_DNA"/>
</dbReference>
<gene>
    <name evidence="2" type="ORF">BDK51DRAFT_26263</name>
</gene>
<sequence>MANIRKAQMLKKNMVKGPMVKGPWGKNNMTTRFANEPRKQLFDTRSSWGCVDIGGAAATASRSDPRSRLMNDHPLSLPPSSASSALVLIFLLPPTPKSWQKLCPRPAIDQPHERANEVRNSHAERVADLVSASALEWRTSQVADTEERKGKRVHGGKNMSDNHEDPSASVQEWRTSQVADDGEKMVEGPWGKNKNTTAALHRHPLHRHIWFYSFCPRPPPSAKMLINFDARNVETKCEVADGRISGKDGGEVKNCPVDTPKDQKPINTPQVRAYLITTTKPEESEGEKEWVPASSTPAILDCWEKRAVADTPKKELKALLAPGKAVVEEKDVCFSGTAPSTLRETGDPRDRSKQGLVPSISPIWNKECGGQNKHMTHQNHHQLEGKGKKKSTGAVPQNIPFNRLKRFQSIKQSGEARFGQLEAKTDRGYSHAPVLMLVPEMPSRTSSAVTPA</sequence>
<organism evidence="2 3">
    <name type="scientific">Blyttiomyces helicus</name>
    <dbReference type="NCBI Taxonomy" id="388810"/>
    <lineage>
        <taxon>Eukaryota</taxon>
        <taxon>Fungi</taxon>
        <taxon>Fungi incertae sedis</taxon>
        <taxon>Chytridiomycota</taxon>
        <taxon>Chytridiomycota incertae sedis</taxon>
        <taxon>Chytridiomycetes</taxon>
        <taxon>Chytridiomycetes incertae sedis</taxon>
        <taxon>Blyttiomyces</taxon>
    </lineage>
</organism>
<reference evidence="3" key="1">
    <citation type="journal article" date="2018" name="Nat. Microbiol.">
        <title>Leveraging single-cell genomics to expand the fungal tree of life.</title>
        <authorList>
            <person name="Ahrendt S.R."/>
            <person name="Quandt C.A."/>
            <person name="Ciobanu D."/>
            <person name="Clum A."/>
            <person name="Salamov A."/>
            <person name="Andreopoulos B."/>
            <person name="Cheng J.F."/>
            <person name="Woyke T."/>
            <person name="Pelin A."/>
            <person name="Henrissat B."/>
            <person name="Reynolds N.K."/>
            <person name="Benny G.L."/>
            <person name="Smith M.E."/>
            <person name="James T.Y."/>
            <person name="Grigoriev I.V."/>
        </authorList>
    </citation>
    <scope>NUCLEOTIDE SEQUENCE [LARGE SCALE GENOMIC DNA]</scope>
</reference>
<proteinExistence type="predicted"/>
<keyword evidence="3" id="KW-1185">Reference proteome</keyword>
<evidence type="ECO:0000256" key="1">
    <source>
        <dbReference type="SAM" id="MobiDB-lite"/>
    </source>
</evidence>
<evidence type="ECO:0000313" key="3">
    <source>
        <dbReference type="Proteomes" id="UP000269721"/>
    </source>
</evidence>
<dbReference type="Proteomes" id="UP000269721">
    <property type="component" value="Unassembled WGS sequence"/>
</dbReference>
<name>A0A4V1IR41_9FUNG</name>
<protein>
    <submittedName>
        <fullName evidence="2">Uncharacterized protein</fullName>
    </submittedName>
</protein>
<evidence type="ECO:0000313" key="2">
    <source>
        <dbReference type="EMBL" id="RKO88737.1"/>
    </source>
</evidence>
<accession>A0A4V1IR41</accession>